<comment type="catalytic activity">
    <reaction evidence="16">
        <text>L-seryl-[protein] + GDP-beta-L-fucose = 3-O-(alpha-L-fucosyl)-L-seryl-[protein] + GDP + H(+)</text>
        <dbReference type="Rhea" id="RHEA:63644"/>
        <dbReference type="Rhea" id="RHEA-COMP:9863"/>
        <dbReference type="Rhea" id="RHEA-COMP:17914"/>
        <dbReference type="ChEBI" id="CHEBI:15378"/>
        <dbReference type="ChEBI" id="CHEBI:29999"/>
        <dbReference type="ChEBI" id="CHEBI:57273"/>
        <dbReference type="ChEBI" id="CHEBI:58189"/>
        <dbReference type="ChEBI" id="CHEBI:189632"/>
        <dbReference type="EC" id="2.4.1.221"/>
    </reaction>
    <physiologicalReaction direction="left-to-right" evidence="16">
        <dbReference type="Rhea" id="RHEA:63645"/>
    </physiologicalReaction>
</comment>
<evidence type="ECO:0000256" key="5">
    <source>
        <dbReference type="ARBA" id="ARBA00021745"/>
    </source>
</evidence>
<evidence type="ECO:0000256" key="16">
    <source>
        <dbReference type="ARBA" id="ARBA00048647"/>
    </source>
</evidence>
<dbReference type="PANTHER" id="PTHR21420">
    <property type="entry name" value="GDP-FUCOSE PROTEIN O-FUCOSYLTRANSFERASE 1"/>
    <property type="match status" value="1"/>
</dbReference>
<sequence length="421" mass="48253">MISVISMPCVNMAVCLNKLFNPFSTCLMFILIVHSSTTNNNISDSQIDSNGYVAYCPCMGRFGNQADHFLGSLAFAHGLDRTLILPPWIEYHHDRSSRVEMVPFDTYFKVEALQEYHRVITMEKFMKLFAARVWPVGQRKSLCYMARKFNDDMIDNDCNAKDGNPFGPFWDNFGINFVSSEFHQPLFFNTQDVHILDAWQEKFPAATHPVLAFTGAPASFPVTEENRHLHRYLQWSKKFDKESDVFIEENFPNRTFVGIHLRNGIDWKNACEHINMSPSLFAAPQCLGYRRENGDSYAELCAPPRHIILTQVKKALKKMRTGNLFVATDVDAMVHDFRKELRAIKGLKVVRGHADSPHLDLAVLAKSTYYIGNCISSFSAFPKRERDVAGRPSAFWAFPKHEYVTPEKDLHLQVISEHDEL</sequence>
<dbReference type="InterPro" id="IPR019378">
    <property type="entry name" value="GDP-Fuc_O-FucTrfase"/>
</dbReference>
<comment type="pathway">
    <text evidence="2">Protein modification; protein glycosylation.</text>
</comment>
<keyword evidence="6" id="KW-0328">Glycosyltransferase</keyword>
<dbReference type="GeneID" id="106805429"/>
<dbReference type="EC" id="2.4.1.221" evidence="4"/>
<evidence type="ECO:0000256" key="11">
    <source>
        <dbReference type="ARBA" id="ARBA00023180"/>
    </source>
</evidence>
<keyword evidence="10" id="KW-1015">Disulfide bond</keyword>
<evidence type="ECO:0000256" key="2">
    <source>
        <dbReference type="ARBA" id="ARBA00004922"/>
    </source>
</evidence>
<keyword evidence="11" id="KW-0325">Glycoprotein</keyword>
<comment type="subcellular location">
    <subcellularLocation>
        <location evidence="1">Endoplasmic reticulum</location>
    </subcellularLocation>
</comment>
<evidence type="ECO:0000256" key="7">
    <source>
        <dbReference type="ARBA" id="ARBA00022679"/>
    </source>
</evidence>
<dbReference type="CDD" id="cd11302">
    <property type="entry name" value="O-FucT-1"/>
    <property type="match status" value="1"/>
</dbReference>
<keyword evidence="13" id="KW-0119">Carbohydrate metabolism</keyword>
<evidence type="ECO:0000256" key="8">
    <source>
        <dbReference type="ARBA" id="ARBA00022824"/>
    </source>
</evidence>
<evidence type="ECO:0000256" key="14">
    <source>
        <dbReference type="ARBA" id="ARBA00033080"/>
    </source>
</evidence>
<name>A0ABM1DRC4_PRICU</name>
<evidence type="ECO:0000256" key="12">
    <source>
        <dbReference type="ARBA" id="ARBA00023253"/>
    </source>
</evidence>
<evidence type="ECO:0000313" key="17">
    <source>
        <dbReference type="Proteomes" id="UP000695022"/>
    </source>
</evidence>
<evidence type="ECO:0000256" key="1">
    <source>
        <dbReference type="ARBA" id="ARBA00004240"/>
    </source>
</evidence>
<evidence type="ECO:0000256" key="6">
    <source>
        <dbReference type="ARBA" id="ARBA00022676"/>
    </source>
</evidence>
<dbReference type="Gene3D" id="3.40.50.11350">
    <property type="match status" value="1"/>
</dbReference>
<evidence type="ECO:0000313" key="18">
    <source>
        <dbReference type="RefSeq" id="XP_014662495.1"/>
    </source>
</evidence>
<accession>A0ABM1DRC4</accession>
<dbReference type="Pfam" id="PF10250">
    <property type="entry name" value="O-FucT"/>
    <property type="match status" value="1"/>
</dbReference>
<evidence type="ECO:0000256" key="9">
    <source>
        <dbReference type="ARBA" id="ARBA00022976"/>
    </source>
</evidence>
<dbReference type="InterPro" id="IPR039922">
    <property type="entry name" value="POFUT1"/>
</dbReference>
<keyword evidence="17" id="KW-1185">Reference proteome</keyword>
<protein>
    <recommendedName>
        <fullName evidence="5">GDP-fucose protein O-fucosyltransferase 1</fullName>
        <ecNumber evidence="4">2.4.1.221</ecNumber>
    </recommendedName>
    <alternativeName>
        <fullName evidence="14">Peptide-O-fucosyltransferase 1</fullName>
    </alternativeName>
</protein>
<evidence type="ECO:0000256" key="10">
    <source>
        <dbReference type="ARBA" id="ARBA00023157"/>
    </source>
</evidence>
<keyword evidence="9" id="KW-0914">Notch signaling pathway</keyword>
<proteinExistence type="inferred from homology"/>
<dbReference type="RefSeq" id="XP_014662495.1">
    <property type="nucleotide sequence ID" value="XM_014807009.1"/>
</dbReference>
<dbReference type="PANTHER" id="PTHR21420:SF10">
    <property type="entry name" value="GDP-FUCOSE PROTEIN O-FUCOSYLTRANSFERASE 1"/>
    <property type="match status" value="1"/>
</dbReference>
<keyword evidence="8" id="KW-0256">Endoplasmic reticulum</keyword>
<gene>
    <name evidence="18" type="primary">LOC106805429</name>
</gene>
<keyword evidence="12" id="KW-0294">Fucose metabolism</keyword>
<keyword evidence="7" id="KW-0808">Transferase</keyword>
<comment type="catalytic activity">
    <reaction evidence="15">
        <text>L-threonyl-[protein] + GDP-beta-L-fucose = 3-O-(alpha-L-fucosyl)-L-threonyl-[protein] + GDP + H(+)</text>
        <dbReference type="Rhea" id="RHEA:70491"/>
        <dbReference type="Rhea" id="RHEA-COMP:11060"/>
        <dbReference type="Rhea" id="RHEA-COMP:17915"/>
        <dbReference type="ChEBI" id="CHEBI:15378"/>
        <dbReference type="ChEBI" id="CHEBI:30013"/>
        <dbReference type="ChEBI" id="CHEBI:57273"/>
        <dbReference type="ChEBI" id="CHEBI:58189"/>
        <dbReference type="ChEBI" id="CHEBI:189631"/>
        <dbReference type="EC" id="2.4.1.221"/>
    </reaction>
    <physiologicalReaction direction="left-to-right" evidence="15">
        <dbReference type="Rhea" id="RHEA:70492"/>
    </physiologicalReaction>
</comment>
<evidence type="ECO:0000256" key="4">
    <source>
        <dbReference type="ARBA" id="ARBA00012196"/>
    </source>
</evidence>
<dbReference type="Gene3D" id="3.40.50.11340">
    <property type="match status" value="1"/>
</dbReference>
<comment type="similarity">
    <text evidence="3">Belongs to the glycosyltransferase 65 family.</text>
</comment>
<evidence type="ECO:0000256" key="15">
    <source>
        <dbReference type="ARBA" id="ARBA00047273"/>
    </source>
</evidence>
<organism evidence="17 18">
    <name type="scientific">Priapulus caudatus</name>
    <name type="common">Priapulid worm</name>
    <dbReference type="NCBI Taxonomy" id="37621"/>
    <lineage>
        <taxon>Eukaryota</taxon>
        <taxon>Metazoa</taxon>
        <taxon>Ecdysozoa</taxon>
        <taxon>Scalidophora</taxon>
        <taxon>Priapulida</taxon>
        <taxon>Priapulimorpha</taxon>
        <taxon>Priapulimorphida</taxon>
        <taxon>Priapulidae</taxon>
        <taxon>Priapulus</taxon>
    </lineage>
</organism>
<dbReference type="Proteomes" id="UP000695022">
    <property type="component" value="Unplaced"/>
</dbReference>
<evidence type="ECO:0000256" key="13">
    <source>
        <dbReference type="ARBA" id="ARBA00023277"/>
    </source>
</evidence>
<evidence type="ECO:0000256" key="3">
    <source>
        <dbReference type="ARBA" id="ARBA00010626"/>
    </source>
</evidence>
<reference evidence="18" key="1">
    <citation type="submission" date="2025-08" db="UniProtKB">
        <authorList>
            <consortium name="RefSeq"/>
        </authorList>
    </citation>
    <scope>IDENTIFICATION</scope>
</reference>